<reference evidence="3" key="1">
    <citation type="journal article" date="2019" name="Int. J. Syst. Evol. Microbiol.">
        <title>The Global Catalogue of Microorganisms (GCM) 10K type strain sequencing project: providing services to taxonomists for standard genome sequencing and annotation.</title>
        <authorList>
            <consortium name="The Broad Institute Genomics Platform"/>
            <consortium name="The Broad Institute Genome Sequencing Center for Infectious Disease"/>
            <person name="Wu L."/>
            <person name="Ma J."/>
        </authorList>
    </citation>
    <scope>NUCLEOTIDE SEQUENCE [LARGE SCALE GENOMIC DNA]</scope>
    <source>
        <strain evidence="3">JCM 32148</strain>
    </source>
</reference>
<feature type="non-terminal residue" evidence="2">
    <location>
        <position position="345"/>
    </location>
</feature>
<dbReference type="PANTHER" id="PTHR43767">
    <property type="entry name" value="LONG-CHAIN-FATTY-ACID--COA LIGASE"/>
    <property type="match status" value="1"/>
</dbReference>
<organism evidence="2 3">
    <name type="scientific">Micromonospora azadirachtae</name>
    <dbReference type="NCBI Taxonomy" id="1970735"/>
    <lineage>
        <taxon>Bacteria</taxon>
        <taxon>Bacillati</taxon>
        <taxon>Actinomycetota</taxon>
        <taxon>Actinomycetes</taxon>
        <taxon>Micromonosporales</taxon>
        <taxon>Micromonosporaceae</taxon>
        <taxon>Micromonospora</taxon>
    </lineage>
</organism>
<gene>
    <name evidence="2" type="ORF">ACFQZ8_16255</name>
</gene>
<evidence type="ECO:0000313" key="2">
    <source>
        <dbReference type="EMBL" id="MFD0785462.1"/>
    </source>
</evidence>
<dbReference type="InterPro" id="IPR000873">
    <property type="entry name" value="AMP-dep_synth/lig_dom"/>
</dbReference>
<dbReference type="PROSITE" id="PS00455">
    <property type="entry name" value="AMP_BINDING"/>
    <property type="match status" value="1"/>
</dbReference>
<feature type="domain" description="AMP-dependent synthetase/ligase" evidence="1">
    <location>
        <begin position="22"/>
        <end position="340"/>
    </location>
</feature>
<accession>A0ABW3A3Q7</accession>
<dbReference type="Pfam" id="PF00501">
    <property type="entry name" value="AMP-binding"/>
    <property type="match status" value="1"/>
</dbReference>
<dbReference type="InterPro" id="IPR050237">
    <property type="entry name" value="ATP-dep_AMP-bd_enzyme"/>
</dbReference>
<dbReference type="SUPFAM" id="SSF56801">
    <property type="entry name" value="Acetyl-CoA synthetase-like"/>
    <property type="match status" value="1"/>
</dbReference>
<protein>
    <submittedName>
        <fullName evidence="2">AMP-binding protein</fullName>
    </submittedName>
</protein>
<dbReference type="InterPro" id="IPR020845">
    <property type="entry name" value="AMP-binding_CS"/>
</dbReference>
<name>A0ABW3A3Q7_9ACTN</name>
<evidence type="ECO:0000259" key="1">
    <source>
        <dbReference type="Pfam" id="PF00501"/>
    </source>
</evidence>
<proteinExistence type="predicted"/>
<evidence type="ECO:0000313" key="3">
    <source>
        <dbReference type="Proteomes" id="UP001597053"/>
    </source>
</evidence>
<keyword evidence="3" id="KW-1185">Reference proteome</keyword>
<dbReference type="Proteomes" id="UP001597053">
    <property type="component" value="Unassembled WGS sequence"/>
</dbReference>
<dbReference type="InterPro" id="IPR042099">
    <property type="entry name" value="ANL_N_sf"/>
</dbReference>
<dbReference type="EMBL" id="JBHTHM010000831">
    <property type="protein sequence ID" value="MFD0785462.1"/>
    <property type="molecule type" value="Genomic_DNA"/>
</dbReference>
<comment type="caution">
    <text evidence="2">The sequence shown here is derived from an EMBL/GenBank/DDBJ whole genome shotgun (WGS) entry which is preliminary data.</text>
</comment>
<dbReference type="Gene3D" id="3.40.50.12780">
    <property type="entry name" value="N-terminal domain of ligase-like"/>
    <property type="match status" value="1"/>
</dbReference>
<dbReference type="PANTHER" id="PTHR43767:SF11">
    <property type="entry name" value="MEDIUM-CHAIN-FATTY-ACID--COA LIGASE"/>
    <property type="match status" value="1"/>
</dbReference>
<sequence>MRSTMMDAPLQVSRILDHGVTVHGTAESVTWTGAEPHRMTYAEVGRAVARLAHGLRAECGVTGDERVATFMWNNNEHLVAYFAVPSMGAVLHTLNIRLFPDQVAYIANHAEDRVVLVDTTLIPLLARSIGAMTTVRHVVVVGGGDPAPLAEAAGDRIIVHRWDDLLAGRPDTYDWPEVDERDAAALCYTSGTTGNPKGVAYSHRSIYLHSLQVCMPEGFGLGPTDRELAIVPMFHAMSWGLPFAAFLSGASLLMPDRFLQAAPIAEMIAAERPTLAGAVPTIWADLLNHLDTHEGDVSSLKEVIVGGSACPPALMRAFAERYGIQVVHAWGMTEMSPLGSVSRPP</sequence>